<accession>A0A251UYR7</accession>
<reference evidence="2" key="2">
    <citation type="submission" date="2017-02" db="EMBL/GenBank/DDBJ databases">
        <title>Sunflower complete genome.</title>
        <authorList>
            <person name="Langlade N."/>
            <person name="Munos S."/>
        </authorList>
    </citation>
    <scope>NUCLEOTIDE SEQUENCE [LARGE SCALE GENOMIC DNA]</scope>
    <source>
        <tissue evidence="2">Leaves</tissue>
    </source>
</reference>
<proteinExistence type="predicted"/>
<reference evidence="1" key="3">
    <citation type="submission" date="2020-06" db="EMBL/GenBank/DDBJ databases">
        <title>Helianthus annuus Genome sequencing and assembly Release 2.</title>
        <authorList>
            <person name="Gouzy J."/>
            <person name="Langlade N."/>
            <person name="Munos S."/>
        </authorList>
    </citation>
    <scope>NUCLEOTIDE SEQUENCE</scope>
    <source>
        <tissue evidence="1">Leaves</tissue>
    </source>
</reference>
<protein>
    <submittedName>
        <fullName evidence="2">Uncharacterized protein</fullName>
    </submittedName>
</protein>
<evidence type="ECO:0000313" key="1">
    <source>
        <dbReference type="EMBL" id="KAF5808558.1"/>
    </source>
</evidence>
<sequence length="86" mass="9533">MACEKSVKVPIFFSIFFHYCPSPLTNRPPTHCHSRILITMVECDLSVLVSSQLPYNLMFVSGSINGDESHLPLACFSTLTSIDAIL</sequence>
<gene>
    <name evidence="2" type="ORF">HannXRQ_Chr04g0100551</name>
    <name evidence="1" type="ORF">HanXRQr2_Chr04g0146781</name>
</gene>
<dbReference type="Proteomes" id="UP000215914">
    <property type="component" value="Chromosome 4"/>
</dbReference>
<dbReference type="InParanoid" id="A0A251UYR7"/>
<keyword evidence="3" id="KW-1185">Reference proteome</keyword>
<name>A0A251UYR7_HELAN</name>
<dbReference type="EMBL" id="CM007893">
    <property type="protein sequence ID" value="OTG27481.1"/>
    <property type="molecule type" value="Genomic_DNA"/>
</dbReference>
<evidence type="ECO:0000313" key="3">
    <source>
        <dbReference type="Proteomes" id="UP000215914"/>
    </source>
</evidence>
<dbReference type="EMBL" id="MNCJ02000319">
    <property type="protein sequence ID" value="KAF5808558.1"/>
    <property type="molecule type" value="Genomic_DNA"/>
</dbReference>
<evidence type="ECO:0000313" key="2">
    <source>
        <dbReference type="EMBL" id="OTG27481.1"/>
    </source>
</evidence>
<organism evidence="2 3">
    <name type="scientific">Helianthus annuus</name>
    <name type="common">Common sunflower</name>
    <dbReference type="NCBI Taxonomy" id="4232"/>
    <lineage>
        <taxon>Eukaryota</taxon>
        <taxon>Viridiplantae</taxon>
        <taxon>Streptophyta</taxon>
        <taxon>Embryophyta</taxon>
        <taxon>Tracheophyta</taxon>
        <taxon>Spermatophyta</taxon>
        <taxon>Magnoliopsida</taxon>
        <taxon>eudicotyledons</taxon>
        <taxon>Gunneridae</taxon>
        <taxon>Pentapetalae</taxon>
        <taxon>asterids</taxon>
        <taxon>campanulids</taxon>
        <taxon>Asterales</taxon>
        <taxon>Asteraceae</taxon>
        <taxon>Asteroideae</taxon>
        <taxon>Heliantheae alliance</taxon>
        <taxon>Heliantheae</taxon>
        <taxon>Helianthus</taxon>
    </lineage>
</organism>
<dbReference type="Gramene" id="mRNA:HanXRQr2_Chr04g0146781">
    <property type="protein sequence ID" value="CDS:HanXRQr2_Chr04g0146781.1"/>
    <property type="gene ID" value="HanXRQr2_Chr04g0146781"/>
</dbReference>
<dbReference type="AlphaFoldDB" id="A0A251UYR7"/>
<reference evidence="1 3" key="1">
    <citation type="journal article" date="2017" name="Nature">
        <title>The sunflower genome provides insights into oil metabolism, flowering and Asterid evolution.</title>
        <authorList>
            <person name="Badouin H."/>
            <person name="Gouzy J."/>
            <person name="Grassa C.J."/>
            <person name="Murat F."/>
            <person name="Staton S.E."/>
            <person name="Cottret L."/>
            <person name="Lelandais-Briere C."/>
            <person name="Owens G.L."/>
            <person name="Carrere S."/>
            <person name="Mayjonade B."/>
            <person name="Legrand L."/>
            <person name="Gill N."/>
            <person name="Kane N.C."/>
            <person name="Bowers J.E."/>
            <person name="Hubner S."/>
            <person name="Bellec A."/>
            <person name="Berard A."/>
            <person name="Berges H."/>
            <person name="Blanchet N."/>
            <person name="Boniface M.C."/>
            <person name="Brunel D."/>
            <person name="Catrice O."/>
            <person name="Chaidir N."/>
            <person name="Claudel C."/>
            <person name="Donnadieu C."/>
            <person name="Faraut T."/>
            <person name="Fievet G."/>
            <person name="Helmstetter N."/>
            <person name="King M."/>
            <person name="Knapp S.J."/>
            <person name="Lai Z."/>
            <person name="Le Paslier M.C."/>
            <person name="Lippi Y."/>
            <person name="Lorenzon L."/>
            <person name="Mandel J.R."/>
            <person name="Marage G."/>
            <person name="Marchand G."/>
            <person name="Marquand E."/>
            <person name="Bret-Mestries E."/>
            <person name="Morien E."/>
            <person name="Nambeesan S."/>
            <person name="Nguyen T."/>
            <person name="Pegot-Espagnet P."/>
            <person name="Pouilly N."/>
            <person name="Raftis F."/>
            <person name="Sallet E."/>
            <person name="Schiex T."/>
            <person name="Thomas J."/>
            <person name="Vandecasteele C."/>
            <person name="Vares D."/>
            <person name="Vear F."/>
            <person name="Vautrin S."/>
            <person name="Crespi M."/>
            <person name="Mangin B."/>
            <person name="Burke J.M."/>
            <person name="Salse J."/>
            <person name="Munos S."/>
            <person name="Vincourt P."/>
            <person name="Rieseberg L.H."/>
            <person name="Langlade N.B."/>
        </authorList>
    </citation>
    <scope>NUCLEOTIDE SEQUENCE [LARGE SCALE GENOMIC DNA]</scope>
    <source>
        <strain evidence="3">cv. SF193</strain>
        <tissue evidence="1">Leaves</tissue>
    </source>
</reference>